<feature type="transmembrane region" description="Helical" evidence="3">
    <location>
        <begin position="244"/>
        <end position="264"/>
    </location>
</feature>
<evidence type="ECO:0000256" key="1">
    <source>
        <dbReference type="ARBA" id="ARBA00004127"/>
    </source>
</evidence>
<evidence type="ECO:0000313" key="5">
    <source>
        <dbReference type="EMBL" id="MCP8969316.1"/>
    </source>
</evidence>
<keyword evidence="3" id="KW-1133">Transmembrane helix</keyword>
<evidence type="ECO:0000313" key="6">
    <source>
        <dbReference type="Proteomes" id="UP001156102"/>
    </source>
</evidence>
<evidence type="ECO:0000256" key="2">
    <source>
        <dbReference type="ARBA" id="ARBA00007362"/>
    </source>
</evidence>
<evidence type="ECO:0000259" key="4">
    <source>
        <dbReference type="Pfam" id="PF00892"/>
    </source>
</evidence>
<evidence type="ECO:0000256" key="3">
    <source>
        <dbReference type="SAM" id="Phobius"/>
    </source>
</evidence>
<gene>
    <name evidence="5" type="ORF">NK662_12275</name>
</gene>
<dbReference type="Pfam" id="PF00892">
    <property type="entry name" value="EamA"/>
    <property type="match status" value="2"/>
</dbReference>
<accession>A0AA41XC45</accession>
<dbReference type="InterPro" id="IPR037185">
    <property type="entry name" value="EmrE-like"/>
</dbReference>
<keyword evidence="3" id="KW-0812">Transmembrane</keyword>
<keyword evidence="6" id="KW-1185">Reference proteome</keyword>
<dbReference type="GO" id="GO:0016020">
    <property type="term" value="C:membrane"/>
    <property type="evidence" value="ECO:0007669"/>
    <property type="project" value="InterPro"/>
</dbReference>
<dbReference type="Proteomes" id="UP001156102">
    <property type="component" value="Unassembled WGS sequence"/>
</dbReference>
<dbReference type="InterPro" id="IPR000620">
    <property type="entry name" value="EamA_dom"/>
</dbReference>
<name>A0AA41XC45_9BACI</name>
<keyword evidence="3" id="KW-0472">Membrane</keyword>
<organism evidence="5 6">
    <name type="scientific">Ectobacillus ponti</name>
    <dbReference type="NCBI Taxonomy" id="2961894"/>
    <lineage>
        <taxon>Bacteria</taxon>
        <taxon>Bacillati</taxon>
        <taxon>Bacillota</taxon>
        <taxon>Bacilli</taxon>
        <taxon>Bacillales</taxon>
        <taxon>Bacillaceae</taxon>
        <taxon>Ectobacillus</taxon>
    </lineage>
</organism>
<feature type="transmembrane region" description="Helical" evidence="3">
    <location>
        <begin position="106"/>
        <end position="133"/>
    </location>
</feature>
<dbReference type="PANTHER" id="PTHR22911">
    <property type="entry name" value="ACYL-MALONYL CONDENSING ENZYME-RELATED"/>
    <property type="match status" value="1"/>
</dbReference>
<feature type="transmembrane region" description="Helical" evidence="3">
    <location>
        <begin position="153"/>
        <end position="173"/>
    </location>
</feature>
<comment type="caution">
    <text evidence="5">The sequence shown here is derived from an EMBL/GenBank/DDBJ whole genome shotgun (WGS) entry which is preliminary data.</text>
</comment>
<protein>
    <submittedName>
        <fullName evidence="5">EamA family transporter</fullName>
    </submittedName>
</protein>
<feature type="transmembrane region" description="Helical" evidence="3">
    <location>
        <begin position="64"/>
        <end position="86"/>
    </location>
</feature>
<reference evidence="5" key="1">
    <citation type="submission" date="2022-07" db="EMBL/GenBank/DDBJ databases">
        <authorList>
            <person name="Li W.-J."/>
            <person name="Deng Q.-Q."/>
        </authorList>
    </citation>
    <scope>NUCLEOTIDE SEQUENCE</scope>
    <source>
        <strain evidence="5">SYSU M60031</strain>
    </source>
</reference>
<feature type="domain" description="EamA" evidence="4">
    <location>
        <begin position="3"/>
        <end position="136"/>
    </location>
</feature>
<proteinExistence type="inferred from homology"/>
<feature type="transmembrane region" description="Helical" evidence="3">
    <location>
        <begin position="185"/>
        <end position="204"/>
    </location>
</feature>
<sequence>MSIGLAFLAALFAALTTVLAKMGIQNVDSNLATAIRTIVVVCMASLIVLATGRWDSLFAVSGTSLLYLVLSGITTGLSWICFFRAIQIGDVSKVVPIDKFSTVMTILLAFLILHEPITPLVFVGGFLITIGTLMLIGRKPDAPAQRKKATQSYLLLAVLSAFFAAATSILAKIGIEAVDSNAATLIRTVVILFFIWAIVFFQGTYREVRNITKKSFWFLVLSGCATGLSWLCYFAALAMGKVSIVAPIDKFSVVITMVLSFLVLKEKASKRTILAGVVITAGTVVLIV</sequence>
<feature type="domain" description="EamA" evidence="4">
    <location>
        <begin position="153"/>
        <end position="287"/>
    </location>
</feature>
<comment type="subcellular location">
    <subcellularLocation>
        <location evidence="1">Endomembrane system</location>
        <topology evidence="1">Multi-pass membrane protein</topology>
    </subcellularLocation>
</comment>
<dbReference type="AlphaFoldDB" id="A0AA41XC45"/>
<dbReference type="Gene3D" id="1.10.3730.20">
    <property type="match status" value="2"/>
</dbReference>
<dbReference type="RefSeq" id="WP_254759224.1">
    <property type="nucleotide sequence ID" value="NZ_JANCLT010000005.1"/>
</dbReference>
<dbReference type="SUPFAM" id="SSF103481">
    <property type="entry name" value="Multidrug resistance efflux transporter EmrE"/>
    <property type="match status" value="2"/>
</dbReference>
<comment type="similarity">
    <text evidence="2">Belongs to the EamA transporter family.</text>
</comment>
<dbReference type="PANTHER" id="PTHR22911:SF137">
    <property type="entry name" value="SOLUTE CARRIER FAMILY 35 MEMBER G2-RELATED"/>
    <property type="match status" value="1"/>
</dbReference>
<dbReference type="EMBL" id="JANCLT010000005">
    <property type="protein sequence ID" value="MCP8969316.1"/>
    <property type="molecule type" value="Genomic_DNA"/>
</dbReference>
<feature type="transmembrane region" description="Helical" evidence="3">
    <location>
        <begin position="30"/>
        <end position="52"/>
    </location>
</feature>
<feature type="transmembrane region" description="Helical" evidence="3">
    <location>
        <begin position="216"/>
        <end position="238"/>
    </location>
</feature>